<dbReference type="InterPro" id="IPR001936">
    <property type="entry name" value="RasGAP_dom"/>
</dbReference>
<dbReference type="Pfam" id="PF00168">
    <property type="entry name" value="C2"/>
    <property type="match status" value="1"/>
</dbReference>
<dbReference type="AlphaFoldDB" id="A0AAD5SEZ2"/>
<keyword evidence="2" id="KW-0479">Metal-binding</keyword>
<dbReference type="InterPro" id="IPR008936">
    <property type="entry name" value="Rho_GTPase_activation_prot"/>
</dbReference>
<dbReference type="InterPro" id="IPR046349">
    <property type="entry name" value="C1-like_sf"/>
</dbReference>
<dbReference type="Pfam" id="PF00130">
    <property type="entry name" value="C1_1"/>
    <property type="match status" value="1"/>
</dbReference>
<evidence type="ECO:0000259" key="5">
    <source>
        <dbReference type="PROSITE" id="PS50018"/>
    </source>
</evidence>
<feature type="compositionally biased region" description="Low complexity" evidence="4">
    <location>
        <begin position="628"/>
        <end position="640"/>
    </location>
</feature>
<dbReference type="PROSITE" id="PS50081">
    <property type="entry name" value="ZF_DAG_PE_2"/>
    <property type="match status" value="1"/>
</dbReference>
<sequence>MSARPYREDHRLRIKIVEAKNLTLNTARLTSESLESYCIVAIQRKLPEQSSPDPITSSSPFLASANAGGAASATGLPGLPRRKSAAGVEFGGRLSSASAVDLRRMSANTNAPGVTPTSGGGVAMSIRRGSLGTELNSPRRKSASVIALHSARNSVGPAGVGAASGPPSAVRTKAVVGAAPFWGEEWEFELDDAFHAVILQIHKKTLLQKDPVIGQLLLPVISLDLDNRPHEDWFALQTEEEVAAGASAAPKSVSSPHRWRDAYMTTPSPCWQCNRMLWHDVNGAAQRCDQCGMASHKSGCAEKIPHNCGSVGSVRVWYSYTREPILPLRTYGRLKDIILDPSRTALRVFSRVCEDQEDAALHILQIAECAPGDAASDFVTDLCVNEIEDSKDPATLFRGNTMATKTLDVYMKLVGMSYLREVLLPHIKDIMRLNKDCEIDPMKMEGGDNPKARADHLENLEGYILTITKAITSSYMFIPAGLRSILTTIFQTSQTRFPTSPTTFYTSVTSFLFLRFFTAAILGPKLWTLLDDHPPPRQARTFTLISKTMQQAANMTEFDGIKEPFTSGLNPTVRTCMGLIKGMVDTMVRDEEERRKKRARRRSSALRSSLLGIKQKLTSTQEARKKSMGGSSKISGSLGSSMHVGEGAGAGAGAAGVRGSASFTTLERARRGTLQGVPEGKVADSQSMGGANAQQPSSAPKRKGIFGLCCGGDEEVSPSPNPQSRTSLKTWSEENITPTPLQANKRTSSQHGSGGIVPTIPTTSHPSPVSISTTDLAPKAATLIDVERHLAAIHRHLLSTTDKMLQTAQTEDELAAVSALVDAVKEIQAQGSSEERKRMREEQLKLVGAVGMERADSESSESDEDVGVMHLPASVVVKSASGNLGGNRSVSYISQQKGKGMEKVEEGGRSEDDLTGHALQVREL</sequence>
<dbReference type="InterPro" id="IPR039360">
    <property type="entry name" value="Ras_GTPase"/>
</dbReference>
<comment type="caution">
    <text evidence="7">The sequence shown here is derived from an EMBL/GenBank/DDBJ whole genome shotgun (WGS) entry which is preliminary data.</text>
</comment>
<feature type="compositionally biased region" description="Polar residues" evidence="4">
    <location>
        <begin position="887"/>
        <end position="896"/>
    </location>
</feature>
<dbReference type="Proteomes" id="UP001212841">
    <property type="component" value="Unassembled WGS sequence"/>
</dbReference>
<feature type="domain" description="Phorbol-ester/DAG-type" evidence="6">
    <location>
        <begin position="256"/>
        <end position="308"/>
    </location>
</feature>
<dbReference type="PROSITE" id="PS50018">
    <property type="entry name" value="RAS_GTPASE_ACTIV_2"/>
    <property type="match status" value="1"/>
</dbReference>
<reference evidence="7" key="1">
    <citation type="submission" date="2020-05" db="EMBL/GenBank/DDBJ databases">
        <title>Phylogenomic resolution of chytrid fungi.</title>
        <authorList>
            <person name="Stajich J.E."/>
            <person name="Amses K."/>
            <person name="Simmons R."/>
            <person name="Seto K."/>
            <person name="Myers J."/>
            <person name="Bonds A."/>
            <person name="Quandt C.A."/>
            <person name="Barry K."/>
            <person name="Liu P."/>
            <person name="Grigoriev I."/>
            <person name="Longcore J.E."/>
            <person name="James T.Y."/>
        </authorList>
    </citation>
    <scope>NUCLEOTIDE SEQUENCE</scope>
    <source>
        <strain evidence="7">JEL0318</strain>
    </source>
</reference>
<evidence type="ECO:0000256" key="1">
    <source>
        <dbReference type="ARBA" id="ARBA00022468"/>
    </source>
</evidence>
<evidence type="ECO:0000256" key="3">
    <source>
        <dbReference type="ARBA" id="ARBA00022833"/>
    </source>
</evidence>
<dbReference type="SUPFAM" id="SSF57889">
    <property type="entry name" value="Cysteine-rich domain"/>
    <property type="match status" value="1"/>
</dbReference>
<feature type="region of interest" description="Disordered" evidence="4">
    <location>
        <begin position="887"/>
        <end position="924"/>
    </location>
</feature>
<dbReference type="InterPro" id="IPR002219">
    <property type="entry name" value="PKC_DAG/PE"/>
</dbReference>
<accession>A0AAD5SEZ2</accession>
<dbReference type="EMBL" id="JADGJD010000177">
    <property type="protein sequence ID" value="KAJ3053824.1"/>
    <property type="molecule type" value="Genomic_DNA"/>
</dbReference>
<dbReference type="SUPFAM" id="SSF49562">
    <property type="entry name" value="C2 domain (Calcium/lipid-binding domain, CaLB)"/>
    <property type="match status" value="1"/>
</dbReference>
<dbReference type="Gene3D" id="3.30.60.20">
    <property type="match status" value="1"/>
</dbReference>
<evidence type="ECO:0000313" key="8">
    <source>
        <dbReference type="Proteomes" id="UP001212841"/>
    </source>
</evidence>
<organism evidence="7 8">
    <name type="scientific">Rhizophlyctis rosea</name>
    <dbReference type="NCBI Taxonomy" id="64517"/>
    <lineage>
        <taxon>Eukaryota</taxon>
        <taxon>Fungi</taxon>
        <taxon>Fungi incertae sedis</taxon>
        <taxon>Chytridiomycota</taxon>
        <taxon>Chytridiomycota incertae sedis</taxon>
        <taxon>Chytridiomycetes</taxon>
        <taxon>Rhizophlyctidales</taxon>
        <taxon>Rhizophlyctidaceae</taxon>
        <taxon>Rhizophlyctis</taxon>
    </lineage>
</organism>
<dbReference type="Pfam" id="PF00616">
    <property type="entry name" value="RasGAP"/>
    <property type="match status" value="1"/>
</dbReference>
<evidence type="ECO:0000256" key="2">
    <source>
        <dbReference type="ARBA" id="ARBA00022723"/>
    </source>
</evidence>
<dbReference type="PANTHER" id="PTHR10194:SF148">
    <property type="entry name" value="GTPASE-ACTIVATING PROTEIN"/>
    <property type="match status" value="1"/>
</dbReference>
<feature type="compositionally biased region" description="Polar residues" evidence="4">
    <location>
        <begin position="684"/>
        <end position="698"/>
    </location>
</feature>
<keyword evidence="1" id="KW-0343">GTPase activation</keyword>
<dbReference type="InterPro" id="IPR035892">
    <property type="entry name" value="C2_domain_sf"/>
</dbReference>
<dbReference type="InterPro" id="IPR000008">
    <property type="entry name" value="C2_dom"/>
</dbReference>
<dbReference type="CDD" id="cd00029">
    <property type="entry name" value="C1"/>
    <property type="match status" value="1"/>
</dbReference>
<evidence type="ECO:0000256" key="4">
    <source>
        <dbReference type="SAM" id="MobiDB-lite"/>
    </source>
</evidence>
<feature type="region of interest" description="Disordered" evidence="4">
    <location>
        <begin position="669"/>
        <end position="770"/>
    </location>
</feature>
<feature type="domain" description="Ras-GAP" evidence="5">
    <location>
        <begin position="378"/>
        <end position="554"/>
    </location>
</feature>
<protein>
    <submittedName>
        <fullName evidence="7">Uncharacterized protein</fullName>
    </submittedName>
</protein>
<feature type="compositionally biased region" description="Polar residues" evidence="4">
    <location>
        <begin position="722"/>
        <end position="751"/>
    </location>
</feature>
<feature type="region of interest" description="Disordered" evidence="4">
    <location>
        <begin position="48"/>
        <end position="81"/>
    </location>
</feature>
<feature type="region of interest" description="Disordered" evidence="4">
    <location>
        <begin position="616"/>
        <end position="640"/>
    </location>
</feature>
<proteinExistence type="predicted"/>
<gene>
    <name evidence="7" type="ORF">HK097_003290</name>
</gene>
<dbReference type="SUPFAM" id="SSF48350">
    <property type="entry name" value="GTPase activation domain, GAP"/>
    <property type="match status" value="1"/>
</dbReference>
<evidence type="ECO:0000313" key="7">
    <source>
        <dbReference type="EMBL" id="KAJ3053824.1"/>
    </source>
</evidence>
<name>A0AAD5SEZ2_9FUNG</name>
<dbReference type="GO" id="GO:0046872">
    <property type="term" value="F:metal ion binding"/>
    <property type="evidence" value="ECO:0007669"/>
    <property type="project" value="UniProtKB-KW"/>
</dbReference>
<feature type="compositionally biased region" description="Polar residues" evidence="4">
    <location>
        <begin position="760"/>
        <end position="770"/>
    </location>
</feature>
<feature type="compositionally biased region" description="Basic and acidic residues" evidence="4">
    <location>
        <begin position="899"/>
        <end position="924"/>
    </location>
</feature>
<dbReference type="PANTHER" id="PTHR10194">
    <property type="entry name" value="RAS GTPASE-ACTIVATING PROTEINS"/>
    <property type="match status" value="1"/>
</dbReference>
<dbReference type="SMART" id="SM00323">
    <property type="entry name" value="RasGAP"/>
    <property type="match status" value="1"/>
</dbReference>
<dbReference type="SMART" id="SM00239">
    <property type="entry name" value="C2"/>
    <property type="match status" value="1"/>
</dbReference>
<keyword evidence="3" id="KW-0862">Zinc</keyword>
<dbReference type="GO" id="GO:0005096">
    <property type="term" value="F:GTPase activator activity"/>
    <property type="evidence" value="ECO:0007669"/>
    <property type="project" value="UniProtKB-KW"/>
</dbReference>
<keyword evidence="8" id="KW-1185">Reference proteome</keyword>
<dbReference type="Gene3D" id="2.60.40.150">
    <property type="entry name" value="C2 domain"/>
    <property type="match status" value="1"/>
</dbReference>
<feature type="compositionally biased region" description="Polar residues" evidence="4">
    <location>
        <begin position="48"/>
        <end position="61"/>
    </location>
</feature>
<dbReference type="Gene3D" id="1.10.506.10">
    <property type="entry name" value="GTPase Activation - p120gap, domain 1"/>
    <property type="match status" value="2"/>
</dbReference>
<evidence type="ECO:0000259" key="6">
    <source>
        <dbReference type="PROSITE" id="PS50081"/>
    </source>
</evidence>
<feature type="compositionally biased region" description="Low complexity" evidence="4">
    <location>
        <begin position="63"/>
        <end position="73"/>
    </location>
</feature>